<feature type="compositionally biased region" description="Polar residues" evidence="1">
    <location>
        <begin position="1515"/>
        <end position="1533"/>
    </location>
</feature>
<feature type="region of interest" description="Disordered" evidence="1">
    <location>
        <begin position="1240"/>
        <end position="1263"/>
    </location>
</feature>
<evidence type="ECO:0000256" key="1">
    <source>
        <dbReference type="SAM" id="MobiDB-lite"/>
    </source>
</evidence>
<organism evidence="3 4">
    <name type="scientific">Apatococcus lobatus</name>
    <dbReference type="NCBI Taxonomy" id="904363"/>
    <lineage>
        <taxon>Eukaryota</taxon>
        <taxon>Viridiplantae</taxon>
        <taxon>Chlorophyta</taxon>
        <taxon>core chlorophytes</taxon>
        <taxon>Trebouxiophyceae</taxon>
        <taxon>Chlorellales</taxon>
        <taxon>Chlorellaceae</taxon>
        <taxon>Apatococcus</taxon>
    </lineage>
</organism>
<feature type="compositionally biased region" description="Polar residues" evidence="1">
    <location>
        <begin position="278"/>
        <end position="290"/>
    </location>
</feature>
<dbReference type="EMBL" id="JALJOS010000107">
    <property type="protein sequence ID" value="KAK9815973.1"/>
    <property type="molecule type" value="Genomic_DNA"/>
</dbReference>
<feature type="region of interest" description="Disordered" evidence="1">
    <location>
        <begin position="1619"/>
        <end position="1654"/>
    </location>
</feature>
<keyword evidence="4" id="KW-1185">Reference proteome</keyword>
<dbReference type="CDD" id="cd14686">
    <property type="entry name" value="bZIP"/>
    <property type="match status" value="1"/>
</dbReference>
<feature type="region of interest" description="Disordered" evidence="1">
    <location>
        <begin position="1478"/>
        <end position="1582"/>
    </location>
</feature>
<evidence type="ECO:0000313" key="3">
    <source>
        <dbReference type="EMBL" id="KAK9815973.1"/>
    </source>
</evidence>
<feature type="compositionally biased region" description="Low complexity" evidence="1">
    <location>
        <begin position="645"/>
        <end position="660"/>
    </location>
</feature>
<feature type="compositionally biased region" description="Polar residues" evidence="1">
    <location>
        <begin position="107"/>
        <end position="119"/>
    </location>
</feature>
<feature type="region of interest" description="Disordered" evidence="1">
    <location>
        <begin position="1285"/>
        <end position="1304"/>
    </location>
</feature>
<feature type="region of interest" description="Disordered" evidence="1">
    <location>
        <begin position="965"/>
        <end position="996"/>
    </location>
</feature>
<accession>A0AAW1Q121</accession>
<feature type="region of interest" description="Disordered" evidence="1">
    <location>
        <begin position="624"/>
        <end position="660"/>
    </location>
</feature>
<feature type="region of interest" description="Disordered" evidence="1">
    <location>
        <begin position="680"/>
        <end position="726"/>
    </location>
</feature>
<proteinExistence type="predicted"/>
<feature type="region of interest" description="Disordered" evidence="1">
    <location>
        <begin position="1324"/>
        <end position="1359"/>
    </location>
</feature>
<sequence>MFHCGGAIHEPPPPHQGTAQHPGISFRDKFLAPSPPHGRPGISPSGSGPRHEDRSQPGPSSRHGKSLLPDEFPVPPPRSHNSSRRKEQLADLEEHIQHGRAEMRAQPDQTKTQAETLCSKQGDRSKQVEQAYMRNAETARRADVRARNRIASVEHRKKRKEEDRVRHAELIRLQAKEMQLQAELAHLQHEAQNRSQVAPRQRTALPPPAPLAPFTITTGNPESEGLVEGAPDMGPSHPGASEGAQELPSRPSAAHIQPLITVSTSRGQSRDLDRAVQPASSSRPGPSSQAAKRPPRPDEHVPKFIKSVGAELEWLEALSRLRNDHRSSHWQARLEHLQSLTIGPEWHRAARLPWAELYESLLEGRFTTCLPLTGLRGPVSPTLDYLAGIGPPELVKLIAGPTAWLAGSAKSALDTMSFAGNEFVSVTAEVVSLWTVMAEASPQAFISSVSGYTAEPRLNSSSLLHTLLGGMRLSDPQLETTGKLWADHIHGMDPLRVEQQRLTRSMGEIQARQEHMLGSVKASEALKLKTENLLQNLSLQREHTIHLTRRFLFEILTPFQVGHILAKAQSLWPPWTELIQALASGVTDPLTHSALQGLVPAAPLDIEPLQSQPTLGQSSLTAAVRPEGGSLPTSGRRNHPLRPHSSSSGALGGSSQQQDAQLRVGVPADDMMIGPLDLQLGQLPTPFAQPGTTQSMSDGRPPSEALPPPSHQDEPTLADPPAQMGGLLMPSSVPEAVPPRKRLKYTGDQASAFNELGSGSGDSRAEQAALEMQQELPIHPLTHPASRLLPGGVHDDSVVHPSSAIAVLNPNRNQAPLQGPNPMQPQGPHSGMVSDPRASGDAAGGSRRLQDRSVGLGPIAVSTHPDVDAHWRAMQGPQHDPQTAMWLSGLQQPQQQQQQLPQQPSGRLPRLSSLNLAMWASQGGSTYMTHPLAMHTLPTATASVPQLVPPSGNNAAAGSNAAVGALQQPNPFGQGQRFPSAAASLTQAHRGPSSERLLSHAAGNLPVQAASHDAVASEPLHLLGSQPAEHPTRGEPPSYQQQQGASGPLASDPGFSSQTQQQQHQQPHASGFMPAVTDLEGSHPAWVARRPAPNRASPRKRKLPTSTPPTPAPPHSALPTSAPRSVLQAADIFHVGQHGDAPTATVNPPDPAQRQLPTPAGLQSKQGKGRQAEGDRGAHPADMQSSGMQDAQRARSIPGSNLGSSALTGWGQVAQQMGQMVQQTPAFLRNPPPLQAARLPPVPPPPKADHKGGMSLGDMGLRSSLRSIPSNQLEAAQTSLAQPHPLARTQPHAPPPNVGAAALQPPSAGVLQLPTAAAPHLLARSGSRSLPSMGGTDVRSPFRTAARLPSTGRSASHSLPNMDTAMAAAGLQSFAQGGVGLYGNPPTLRPLTPQGGGRLAPLSRSVSFPTLSSSRNTMLSPTRMVGSYPLPTSGSLSNPATSALLPGRASGTDLFAPSRLLSSIPTAASDLQTALEQRYRQDPHQDPHQDPAMSSRMGVGTQPYAAGPGSLFTRLGSNPSSATAFPGMQSQPGNVGGDLSAVAGRVSRDTRQASASTQHRQQQQQQPLPGIPTGDPGQTPTHARQALFSNQQQQQQQQQQQAQLGTGLQDLTQWFQSGASAQRVNEGAQTGAFRQWIGSQGAGQAAPHSKPPDP</sequence>
<feature type="region of interest" description="Disordered" evidence="1">
    <location>
        <begin position="1"/>
        <end position="127"/>
    </location>
</feature>
<feature type="compositionally biased region" description="Low complexity" evidence="1">
    <location>
        <begin position="39"/>
        <end position="48"/>
    </location>
</feature>
<protein>
    <recommendedName>
        <fullName evidence="2">BZIP domain-containing protein</fullName>
    </recommendedName>
</protein>
<feature type="compositionally biased region" description="Basic and acidic residues" evidence="1">
    <location>
        <begin position="1170"/>
        <end position="1179"/>
    </location>
</feature>
<dbReference type="Proteomes" id="UP001438707">
    <property type="component" value="Unassembled WGS sequence"/>
</dbReference>
<name>A0AAW1Q121_9CHLO</name>
<gene>
    <name evidence="3" type="ORF">WJX74_004744</name>
</gene>
<evidence type="ECO:0000259" key="2">
    <source>
        <dbReference type="PROSITE" id="PS00036"/>
    </source>
</evidence>
<feature type="compositionally biased region" description="Low complexity" evidence="1">
    <location>
        <begin position="1552"/>
        <end position="1566"/>
    </location>
</feature>
<feature type="compositionally biased region" description="Basic and acidic residues" evidence="1">
    <location>
        <begin position="1478"/>
        <end position="1489"/>
    </location>
</feature>
<feature type="domain" description="BZIP" evidence="2">
    <location>
        <begin position="145"/>
        <end position="158"/>
    </location>
</feature>
<feature type="region of interest" description="Disordered" evidence="1">
    <location>
        <begin position="1138"/>
        <end position="1203"/>
    </location>
</feature>
<dbReference type="InterPro" id="IPR004827">
    <property type="entry name" value="bZIP"/>
</dbReference>
<comment type="caution">
    <text evidence="3">The sequence shown here is derived from an EMBL/GenBank/DDBJ whole genome shotgun (WGS) entry which is preliminary data.</text>
</comment>
<feature type="compositionally biased region" description="Basic and acidic residues" evidence="1">
    <location>
        <begin position="84"/>
        <end position="105"/>
    </location>
</feature>
<feature type="compositionally biased region" description="Pro residues" evidence="1">
    <location>
        <begin position="1106"/>
        <end position="1116"/>
    </location>
</feature>
<feature type="region of interest" description="Disordered" evidence="1">
    <location>
        <begin position="811"/>
        <end position="853"/>
    </location>
</feature>
<feature type="region of interest" description="Disordered" evidence="1">
    <location>
        <begin position="1402"/>
        <end position="1422"/>
    </location>
</feature>
<evidence type="ECO:0000313" key="4">
    <source>
        <dbReference type="Proteomes" id="UP001438707"/>
    </source>
</evidence>
<dbReference type="GO" id="GO:0003700">
    <property type="term" value="F:DNA-binding transcription factor activity"/>
    <property type="evidence" value="ECO:0007669"/>
    <property type="project" value="InterPro"/>
</dbReference>
<feature type="region of interest" description="Disordered" evidence="1">
    <location>
        <begin position="1024"/>
        <end position="1122"/>
    </location>
</feature>
<feature type="compositionally biased region" description="Polar residues" evidence="1">
    <location>
        <begin position="1404"/>
        <end position="1420"/>
    </location>
</feature>
<feature type="region of interest" description="Disordered" evidence="1">
    <location>
        <begin position="189"/>
        <end position="301"/>
    </location>
</feature>
<reference evidence="3 4" key="1">
    <citation type="journal article" date="2024" name="Nat. Commun.">
        <title>Phylogenomics reveals the evolutionary origins of lichenization in chlorophyte algae.</title>
        <authorList>
            <person name="Puginier C."/>
            <person name="Libourel C."/>
            <person name="Otte J."/>
            <person name="Skaloud P."/>
            <person name="Haon M."/>
            <person name="Grisel S."/>
            <person name="Petersen M."/>
            <person name="Berrin J.G."/>
            <person name="Delaux P.M."/>
            <person name="Dal Grande F."/>
            <person name="Keller J."/>
        </authorList>
    </citation>
    <scope>NUCLEOTIDE SEQUENCE [LARGE SCALE GENOMIC DNA]</scope>
    <source>
        <strain evidence="3 4">SAG 2145</strain>
    </source>
</reference>
<dbReference type="PROSITE" id="PS00036">
    <property type="entry name" value="BZIP_BASIC"/>
    <property type="match status" value="1"/>
</dbReference>